<dbReference type="InterPro" id="IPR044857">
    <property type="entry name" value="T7SS_EccB_R1"/>
</dbReference>
<evidence type="ECO:0000313" key="3">
    <source>
        <dbReference type="Proteomes" id="UP000199529"/>
    </source>
</evidence>
<proteinExistence type="predicted"/>
<keyword evidence="3" id="KW-1185">Reference proteome</keyword>
<keyword evidence="1" id="KW-1133">Transmembrane helix</keyword>
<dbReference type="STRING" id="418495.SAMN05216215_1007247"/>
<dbReference type="Pfam" id="PF05108">
    <property type="entry name" value="T7SS_ESX1_EccB"/>
    <property type="match status" value="1"/>
</dbReference>
<evidence type="ECO:0000256" key="1">
    <source>
        <dbReference type="SAM" id="Phobius"/>
    </source>
</evidence>
<feature type="transmembrane region" description="Helical" evidence="1">
    <location>
        <begin position="30"/>
        <end position="50"/>
    </location>
</feature>
<evidence type="ECO:0000313" key="2">
    <source>
        <dbReference type="EMBL" id="SDX11424.1"/>
    </source>
</evidence>
<dbReference type="PANTHER" id="PTHR40765">
    <property type="entry name" value="ESX-2 SECRETION SYSTEM ATPASE ECCB2"/>
    <property type="match status" value="1"/>
</dbReference>
<protein>
    <submittedName>
        <fullName evidence="2">Type VII secretion protein EccB</fullName>
    </submittedName>
</protein>
<accession>A0A1H2Z3F0</accession>
<dbReference type="Proteomes" id="UP000199529">
    <property type="component" value="Unassembled WGS sequence"/>
</dbReference>
<dbReference type="Gene3D" id="3.30.2390.20">
    <property type="entry name" value="Type VII secretion system EccB, repeat 1 domain"/>
    <property type="match status" value="1"/>
</dbReference>
<dbReference type="GO" id="GO:0005576">
    <property type="term" value="C:extracellular region"/>
    <property type="evidence" value="ECO:0007669"/>
    <property type="project" value="TreeGrafter"/>
</dbReference>
<gene>
    <name evidence="2" type="ORF">SAMN05216215_1007247</name>
</gene>
<dbReference type="InterPro" id="IPR007795">
    <property type="entry name" value="T7SS_EccB"/>
</dbReference>
<dbReference type="NCBIfam" id="TIGR03919">
    <property type="entry name" value="T7SS_EccB"/>
    <property type="match status" value="1"/>
</dbReference>
<reference evidence="3" key="1">
    <citation type="submission" date="2016-10" db="EMBL/GenBank/DDBJ databases">
        <authorList>
            <person name="Varghese N."/>
            <person name="Submissions S."/>
        </authorList>
    </citation>
    <scope>NUCLEOTIDE SEQUENCE [LARGE SCALE GENOMIC DNA]</scope>
    <source>
        <strain evidence="3">CGMCC 4.3530</strain>
    </source>
</reference>
<dbReference type="PANTHER" id="PTHR40765:SF2">
    <property type="entry name" value="ESX-2 SECRETION SYSTEM ATPASE ECCB2"/>
    <property type="match status" value="1"/>
</dbReference>
<keyword evidence="1" id="KW-0472">Membrane</keyword>
<organism evidence="2 3">
    <name type="scientific">Saccharopolyspora shandongensis</name>
    <dbReference type="NCBI Taxonomy" id="418495"/>
    <lineage>
        <taxon>Bacteria</taxon>
        <taxon>Bacillati</taxon>
        <taxon>Actinomycetota</taxon>
        <taxon>Actinomycetes</taxon>
        <taxon>Pseudonocardiales</taxon>
        <taxon>Pseudonocardiaceae</taxon>
        <taxon>Saccharopolyspora</taxon>
    </lineage>
</organism>
<dbReference type="AlphaFoldDB" id="A0A1H2Z3F0"/>
<sequence length="468" mass="47562">MFVMGRLSAGMLRADPDISDTPQRRTSRGLAIGIIVAVLLGIGTFLFGMINKGGATAWKVPGALVVEKESGARWLFLNGELHPVLNQASARLIAGADLSVHTVTENSLLGTPRGAPIGIPGAPDGLPSAAALSTDPWLTCAAPVGGGKRDFTMLLGEAGGEPMTDEDGALVAGPDGTVFLAWKWQKFRMDAQTAGPAALGYGTTDPIKVPAGFLNSLPSGPDLVAPEVAGRGAGGPQLSGAPSVVGQLFLDAASKPYLLTQAGLVPLTDTLFKLLRGDPRTQQVAYGGQPVEPRRIGASDITGHSAPAAAKDVLTRDGAFPETPPQLVPDDDKQALCVSTAAGPPVVRGMSLVPKGITDAANPVLAQPGVTLTCSRPDRVALQPGSGVLAAAAPTGGSQAPTMYLVADNGVKYPVPSVDVATALGYPASPVAMPPMLVDQLPTGPALDPVAAARPVTETPQVPAVPQC</sequence>
<dbReference type="EMBL" id="FNOK01000007">
    <property type="protein sequence ID" value="SDX11424.1"/>
    <property type="molecule type" value="Genomic_DNA"/>
</dbReference>
<keyword evidence="1" id="KW-0812">Transmembrane</keyword>
<name>A0A1H2Z3F0_9PSEU</name>